<dbReference type="InterPro" id="IPR050738">
    <property type="entry name" value="Sulfatase"/>
</dbReference>
<dbReference type="Gene3D" id="3.40.720.10">
    <property type="entry name" value="Alkaline Phosphatase, subunit A"/>
    <property type="match status" value="1"/>
</dbReference>
<evidence type="ECO:0000313" key="4">
    <source>
        <dbReference type="Proteomes" id="UP000318538"/>
    </source>
</evidence>
<dbReference type="KEGG" id="rlc:K227x_03730"/>
<sequence length="508" mass="57020">MIGAIQYEPTRPPTPSRMTIQPMLTFRSKPATCLLATFILLTCCPSSRGQQPAIETNHLRPNVVVLFIDDMGYADPSCFGNPAMKTPNIDRLANEGIRLTNFYVNSPICSASRVALTTGQYQQRHRIHSYLATRESNRDRQMPDWLDPSAPTLAKLLKRAGYRTAHFGKWHMGGGRDVGDAPLPQEYGFDESLVSFEGLGDRILWQKTGNQEQSWEHGRGEILDLPKHKTTETYVDRSIDFITRNHDQPFYLRVFPNDVHDGHAPSDEQHQKWVGTSKNPPDIEFFAVLDEMDRQIGRLLTAIDDLQLADDTLILFTSDNGPTDWPRYYKKGFDPPGFTGPLFGRKWSLYEGGIRMPFIARWPGKIAPATTDDRTVMAAIDVLPTIASICGVEPTEPTDGIDMSGALLGMPTDRDAPIFWEYGVHGSIQPGNPDHISPPLAMRDGRWKLLMHPDGTSLQLFDLKNDIGEQASVAQSHPTIVNAMKPQLEAWWKQMSAYYDTPKGRSAE</sequence>
<comment type="similarity">
    <text evidence="1">Belongs to the sulfatase family.</text>
</comment>
<feature type="domain" description="Sulfatase N-terminal" evidence="2">
    <location>
        <begin position="61"/>
        <end position="391"/>
    </location>
</feature>
<accession>A0A517N4E7</accession>
<evidence type="ECO:0000259" key="2">
    <source>
        <dbReference type="Pfam" id="PF00884"/>
    </source>
</evidence>
<dbReference type="PANTHER" id="PTHR42693:SF33">
    <property type="entry name" value="ARYLSULFATASE"/>
    <property type="match status" value="1"/>
</dbReference>
<dbReference type="Gene3D" id="3.30.1120.10">
    <property type="match status" value="1"/>
</dbReference>
<keyword evidence="3" id="KW-0378">Hydrolase</keyword>
<dbReference type="GO" id="GO:0047753">
    <property type="term" value="F:choline-sulfatase activity"/>
    <property type="evidence" value="ECO:0007669"/>
    <property type="project" value="UniProtKB-EC"/>
</dbReference>
<dbReference type="PANTHER" id="PTHR42693">
    <property type="entry name" value="ARYLSULFATASE FAMILY MEMBER"/>
    <property type="match status" value="1"/>
</dbReference>
<dbReference type="EMBL" id="CP036525">
    <property type="protein sequence ID" value="QDT02002.1"/>
    <property type="molecule type" value="Genomic_DNA"/>
</dbReference>
<dbReference type="Pfam" id="PF00884">
    <property type="entry name" value="Sulfatase"/>
    <property type="match status" value="1"/>
</dbReference>
<protein>
    <submittedName>
        <fullName evidence="3">Choline-sulfatase</fullName>
        <ecNumber evidence="3">3.1.6.6</ecNumber>
    </submittedName>
</protein>
<dbReference type="InterPro" id="IPR017850">
    <property type="entry name" value="Alkaline_phosphatase_core_sf"/>
</dbReference>
<dbReference type="SUPFAM" id="SSF53649">
    <property type="entry name" value="Alkaline phosphatase-like"/>
    <property type="match status" value="1"/>
</dbReference>
<dbReference type="EC" id="3.1.6.6" evidence="3"/>
<dbReference type="GO" id="GO:0004065">
    <property type="term" value="F:arylsulfatase activity"/>
    <property type="evidence" value="ECO:0007669"/>
    <property type="project" value="TreeGrafter"/>
</dbReference>
<keyword evidence="4" id="KW-1185">Reference proteome</keyword>
<reference evidence="3 4" key="1">
    <citation type="submission" date="2019-02" db="EMBL/GenBank/DDBJ databases">
        <title>Deep-cultivation of Planctomycetes and their phenomic and genomic characterization uncovers novel biology.</title>
        <authorList>
            <person name="Wiegand S."/>
            <person name="Jogler M."/>
            <person name="Boedeker C."/>
            <person name="Pinto D."/>
            <person name="Vollmers J."/>
            <person name="Rivas-Marin E."/>
            <person name="Kohn T."/>
            <person name="Peeters S.H."/>
            <person name="Heuer A."/>
            <person name="Rast P."/>
            <person name="Oberbeckmann S."/>
            <person name="Bunk B."/>
            <person name="Jeske O."/>
            <person name="Meyerdierks A."/>
            <person name="Storesund J.E."/>
            <person name="Kallscheuer N."/>
            <person name="Luecker S."/>
            <person name="Lage O.M."/>
            <person name="Pohl T."/>
            <person name="Merkel B.J."/>
            <person name="Hornburger P."/>
            <person name="Mueller R.-W."/>
            <person name="Bruemmer F."/>
            <person name="Labrenz M."/>
            <person name="Spormann A.M."/>
            <person name="Op den Camp H."/>
            <person name="Overmann J."/>
            <person name="Amann R."/>
            <person name="Jetten M.S.M."/>
            <person name="Mascher T."/>
            <person name="Medema M.H."/>
            <person name="Devos D.P."/>
            <person name="Kaster A.-K."/>
            <person name="Ovreas L."/>
            <person name="Rohde M."/>
            <person name="Galperin M.Y."/>
            <person name="Jogler C."/>
        </authorList>
    </citation>
    <scope>NUCLEOTIDE SEQUENCE [LARGE SCALE GENOMIC DNA]</scope>
    <source>
        <strain evidence="3 4">K22_7</strain>
    </source>
</reference>
<dbReference type="Proteomes" id="UP000318538">
    <property type="component" value="Chromosome"/>
</dbReference>
<evidence type="ECO:0000256" key="1">
    <source>
        <dbReference type="ARBA" id="ARBA00008779"/>
    </source>
</evidence>
<evidence type="ECO:0000313" key="3">
    <source>
        <dbReference type="EMBL" id="QDT02002.1"/>
    </source>
</evidence>
<name>A0A517N4E7_9BACT</name>
<proteinExistence type="inferred from homology"/>
<gene>
    <name evidence="3" type="primary">betC_3</name>
    <name evidence="3" type="ORF">K227x_03730</name>
</gene>
<organism evidence="3 4">
    <name type="scientific">Rubripirellula lacrimiformis</name>
    <dbReference type="NCBI Taxonomy" id="1930273"/>
    <lineage>
        <taxon>Bacteria</taxon>
        <taxon>Pseudomonadati</taxon>
        <taxon>Planctomycetota</taxon>
        <taxon>Planctomycetia</taxon>
        <taxon>Pirellulales</taxon>
        <taxon>Pirellulaceae</taxon>
        <taxon>Rubripirellula</taxon>
    </lineage>
</organism>
<dbReference type="AlphaFoldDB" id="A0A517N4E7"/>
<dbReference type="InterPro" id="IPR000917">
    <property type="entry name" value="Sulfatase_N"/>
</dbReference>